<dbReference type="SUPFAM" id="SSF53474">
    <property type="entry name" value="alpha/beta-Hydrolases"/>
    <property type="match status" value="1"/>
</dbReference>
<comment type="similarity">
    <text evidence="1">Belongs to the 'GDXG' lipolytic enzyme family.</text>
</comment>
<dbReference type="GO" id="GO:0016787">
    <property type="term" value="F:hydrolase activity"/>
    <property type="evidence" value="ECO:0007669"/>
    <property type="project" value="UniProtKB-KW"/>
</dbReference>
<gene>
    <name evidence="4" type="ORF">EOI86_14745</name>
</gene>
<dbReference type="PROSITE" id="PS01173">
    <property type="entry name" value="LIPASE_GDXG_HIS"/>
    <property type="match status" value="1"/>
</dbReference>
<dbReference type="OrthoDB" id="9806180at2"/>
<dbReference type="EMBL" id="SADE01000002">
    <property type="protein sequence ID" value="RVU36456.1"/>
    <property type="molecule type" value="Genomic_DNA"/>
</dbReference>
<proteinExistence type="inferred from homology"/>
<evidence type="ECO:0000313" key="4">
    <source>
        <dbReference type="EMBL" id="RVU36456.1"/>
    </source>
</evidence>
<evidence type="ECO:0000256" key="1">
    <source>
        <dbReference type="ARBA" id="ARBA00010515"/>
    </source>
</evidence>
<evidence type="ECO:0000256" key="2">
    <source>
        <dbReference type="ARBA" id="ARBA00022801"/>
    </source>
</evidence>
<dbReference type="Proteomes" id="UP000287447">
    <property type="component" value="Unassembled WGS sequence"/>
</dbReference>
<dbReference type="AlphaFoldDB" id="A0A3S2W9D1"/>
<name>A0A3S2W9D1_9PROT</name>
<evidence type="ECO:0000313" key="5">
    <source>
        <dbReference type="Proteomes" id="UP000287447"/>
    </source>
</evidence>
<dbReference type="Gene3D" id="3.40.50.1820">
    <property type="entry name" value="alpha/beta hydrolase"/>
    <property type="match status" value="1"/>
</dbReference>
<evidence type="ECO:0000259" key="3">
    <source>
        <dbReference type="Pfam" id="PF07859"/>
    </source>
</evidence>
<keyword evidence="2" id="KW-0378">Hydrolase</keyword>
<dbReference type="InterPro" id="IPR050300">
    <property type="entry name" value="GDXG_lipolytic_enzyme"/>
</dbReference>
<keyword evidence="5" id="KW-1185">Reference proteome</keyword>
<dbReference type="InterPro" id="IPR002168">
    <property type="entry name" value="Lipase_GDXG_HIS_AS"/>
</dbReference>
<feature type="domain" description="Alpha/beta hydrolase fold-3" evidence="3">
    <location>
        <begin position="93"/>
        <end position="298"/>
    </location>
</feature>
<reference evidence="5" key="1">
    <citation type="submission" date="2019-01" db="EMBL/GenBank/DDBJ databases">
        <title>Gri0909 isolated from a small marine red alga.</title>
        <authorList>
            <person name="Kim J."/>
            <person name="Jeong S.E."/>
            <person name="Jeon C.O."/>
        </authorList>
    </citation>
    <scope>NUCLEOTIDE SEQUENCE [LARGE SCALE GENOMIC DNA]</scope>
    <source>
        <strain evidence="5">Gri0909</strain>
    </source>
</reference>
<organism evidence="4 5">
    <name type="scientific">Hwanghaeella grinnelliae</name>
    <dbReference type="NCBI Taxonomy" id="2500179"/>
    <lineage>
        <taxon>Bacteria</taxon>
        <taxon>Pseudomonadati</taxon>
        <taxon>Pseudomonadota</taxon>
        <taxon>Alphaproteobacteria</taxon>
        <taxon>Rhodospirillales</taxon>
        <taxon>Rhodospirillaceae</taxon>
        <taxon>Hwanghaeella</taxon>
    </lineage>
</organism>
<dbReference type="Pfam" id="PF07859">
    <property type="entry name" value="Abhydrolase_3"/>
    <property type="match status" value="1"/>
</dbReference>
<accession>A0A3S2W9D1</accession>
<dbReference type="InterPro" id="IPR013094">
    <property type="entry name" value="AB_hydrolase_3"/>
</dbReference>
<dbReference type="InterPro" id="IPR029058">
    <property type="entry name" value="AB_hydrolase_fold"/>
</dbReference>
<sequence length="325" mass="34935">MARVDITSRLSDQLKDALAEEERIAASVVAEIGEKPAADDVAGQRRLYNANRAFWNEGGPAMADRVDLTIDGPGGDLPLRIHYPSDERPLPALIFLHGGGWVLGNLDTHDRIMRQLAADSGLAVVGVDYRLAPEAPFPCANEDAAVAVHWLAENGASLGLDVDRLAIGGDSAGAALSLGTLHHFKDERPGQLKAGLLYYGAFGLKDSRSRRLFGGAEDGLSAESLAFFRDCLMAPGAAKPDWRLDLLSRDVSGLPPLFIGPVECDPLRDDSDALSELCVDAGVPHDYHLFKGVLHGFLHMSRMVDTSREALAMGGDFLRRHVAPL</sequence>
<protein>
    <submittedName>
        <fullName evidence="4">Acetylesterase</fullName>
    </submittedName>
</protein>
<dbReference type="RefSeq" id="WP_127765932.1">
    <property type="nucleotide sequence ID" value="NZ_SADE01000002.1"/>
</dbReference>
<dbReference type="PANTHER" id="PTHR48081">
    <property type="entry name" value="AB HYDROLASE SUPERFAMILY PROTEIN C4A8.06C"/>
    <property type="match status" value="1"/>
</dbReference>
<dbReference type="PANTHER" id="PTHR48081:SF8">
    <property type="entry name" value="ALPHA_BETA HYDROLASE FOLD-3 DOMAIN-CONTAINING PROTEIN-RELATED"/>
    <property type="match status" value="1"/>
</dbReference>
<comment type="caution">
    <text evidence="4">The sequence shown here is derived from an EMBL/GenBank/DDBJ whole genome shotgun (WGS) entry which is preliminary data.</text>
</comment>